<dbReference type="PROSITE" id="PS50206">
    <property type="entry name" value="RHODANESE_3"/>
    <property type="match status" value="1"/>
</dbReference>
<dbReference type="Pfam" id="PF00581">
    <property type="entry name" value="Rhodanese"/>
    <property type="match status" value="1"/>
</dbReference>
<dbReference type="AlphaFoldDB" id="A0A8D8D177"/>
<dbReference type="PANTHER" id="PTHR44086">
    <property type="entry name" value="THIOSULFATE SULFURTRANSFERASE RDL2, MITOCHONDRIAL-RELATED"/>
    <property type="match status" value="1"/>
</dbReference>
<dbReference type="PANTHER" id="PTHR44086:SF10">
    <property type="entry name" value="THIOSULFATE SULFURTRANSFERASE_RHODANESE-LIKE DOMAIN-CONTAINING PROTEIN 3"/>
    <property type="match status" value="1"/>
</dbReference>
<sequence>MNASLAGLRLMLRAGPAAQLARRHFTVNVTKLAGIRCSGSLLGSDRVRAALNSAVGGGVRRCHGGDCSVNKFDKSCIDPKLVASYDEIVDLPNHPEKLLVDVRNPEELAATGVIPTSINIPLKTVADELKLSPEAFQAKYGRKKPAESDPIIFSCRSGVRAGMAANEADKLGFKNVKNYVGSWLEYAEKNGLPLE</sequence>
<accession>A0A8D8D177</accession>
<evidence type="ECO:0000259" key="1">
    <source>
        <dbReference type="PROSITE" id="PS50206"/>
    </source>
</evidence>
<dbReference type="EMBL" id="HBUE01249861">
    <property type="protein sequence ID" value="CAG6553728.1"/>
    <property type="molecule type" value="Transcribed_RNA"/>
</dbReference>
<organism evidence="2">
    <name type="scientific">Culex pipiens</name>
    <name type="common">House mosquito</name>
    <dbReference type="NCBI Taxonomy" id="7175"/>
    <lineage>
        <taxon>Eukaryota</taxon>
        <taxon>Metazoa</taxon>
        <taxon>Ecdysozoa</taxon>
        <taxon>Arthropoda</taxon>
        <taxon>Hexapoda</taxon>
        <taxon>Insecta</taxon>
        <taxon>Pterygota</taxon>
        <taxon>Neoptera</taxon>
        <taxon>Endopterygota</taxon>
        <taxon>Diptera</taxon>
        <taxon>Nematocera</taxon>
        <taxon>Culicoidea</taxon>
        <taxon>Culicidae</taxon>
        <taxon>Culicinae</taxon>
        <taxon>Culicini</taxon>
        <taxon>Culex</taxon>
        <taxon>Culex</taxon>
    </lineage>
</organism>
<dbReference type="EMBL" id="HBUE01145018">
    <property type="protein sequence ID" value="CAG6502489.1"/>
    <property type="molecule type" value="Transcribed_RNA"/>
</dbReference>
<protein>
    <submittedName>
        <fullName evidence="2">Heat shock protein 67B2</fullName>
    </submittedName>
</protein>
<name>A0A8D8D177_CULPI</name>
<dbReference type="InterPro" id="IPR036873">
    <property type="entry name" value="Rhodanese-like_dom_sf"/>
</dbReference>
<dbReference type="CDD" id="cd01519">
    <property type="entry name" value="RHOD_HSP67B2"/>
    <property type="match status" value="1"/>
</dbReference>
<dbReference type="SUPFAM" id="SSF52821">
    <property type="entry name" value="Rhodanese/Cell cycle control phosphatase"/>
    <property type="match status" value="1"/>
</dbReference>
<keyword evidence="2" id="KW-0346">Stress response</keyword>
<dbReference type="Gene3D" id="3.40.250.10">
    <property type="entry name" value="Rhodanese-like domain"/>
    <property type="match status" value="1"/>
</dbReference>
<feature type="domain" description="Rhodanese" evidence="1">
    <location>
        <begin position="93"/>
        <end position="195"/>
    </location>
</feature>
<dbReference type="InterPro" id="IPR001763">
    <property type="entry name" value="Rhodanese-like_dom"/>
</dbReference>
<reference evidence="2" key="1">
    <citation type="submission" date="2021-05" db="EMBL/GenBank/DDBJ databases">
        <authorList>
            <person name="Alioto T."/>
            <person name="Alioto T."/>
            <person name="Gomez Garrido J."/>
        </authorList>
    </citation>
    <scope>NUCLEOTIDE SEQUENCE</scope>
</reference>
<evidence type="ECO:0000313" key="2">
    <source>
        <dbReference type="EMBL" id="CAG6502489.1"/>
    </source>
</evidence>
<proteinExistence type="predicted"/>
<dbReference type="SMART" id="SM00450">
    <property type="entry name" value="RHOD"/>
    <property type="match status" value="1"/>
</dbReference>